<name>A0A815L1G0_ADIRI</name>
<feature type="compositionally biased region" description="Polar residues" evidence="1">
    <location>
        <begin position="597"/>
        <end position="607"/>
    </location>
</feature>
<feature type="compositionally biased region" description="Basic and acidic residues" evidence="1">
    <location>
        <begin position="609"/>
        <end position="625"/>
    </location>
</feature>
<comment type="caution">
    <text evidence="2">The sequence shown here is derived from an EMBL/GenBank/DDBJ whole genome shotgun (WGS) entry which is preliminary data.</text>
</comment>
<accession>A0A815L1G0</accession>
<feature type="region of interest" description="Disordered" evidence="1">
    <location>
        <begin position="408"/>
        <end position="430"/>
    </location>
</feature>
<dbReference type="EMBL" id="CAJNOR010003338">
    <property type="protein sequence ID" value="CAF1403739.1"/>
    <property type="molecule type" value="Genomic_DNA"/>
</dbReference>
<organism evidence="2 3">
    <name type="scientific">Adineta ricciae</name>
    <name type="common">Rotifer</name>
    <dbReference type="NCBI Taxonomy" id="249248"/>
    <lineage>
        <taxon>Eukaryota</taxon>
        <taxon>Metazoa</taxon>
        <taxon>Spiralia</taxon>
        <taxon>Gnathifera</taxon>
        <taxon>Rotifera</taxon>
        <taxon>Eurotatoria</taxon>
        <taxon>Bdelloidea</taxon>
        <taxon>Adinetida</taxon>
        <taxon>Adinetidae</taxon>
        <taxon>Adineta</taxon>
    </lineage>
</organism>
<protein>
    <submittedName>
        <fullName evidence="2">Uncharacterized protein</fullName>
    </submittedName>
</protein>
<keyword evidence="3" id="KW-1185">Reference proteome</keyword>
<sequence>MDDENISSIEQWFDSTFMILNESYQLDLRRVLSPDTYELIHALSDYYMYDSTGLCLHLLGIASHYLTSTSFVYADNQLKHKLNLHVLLIVRAGYERVALVEHVKQAMNNVHSVRQTGQQYDHRHTFNSNIFCRSDDTAVSSGLCLSDKFDEHATYAHIQKQNPFSTIGTSNGNFIKRMLETKLQHHHSFQQNHGNSPTVNPMHSHTNSTDWLMLFLTSKARLFCRRPKLFDPSRYPSLEQWIIVLNCHCSNLIDFYFDDPQANQFMCDYLDALALKATSLEDSYPGMSARYLSAREQVLRVSASLRIIELAIETLIVYRRTFHTFGQADKTFFDNCNHIIDQTRNATTITRVSIGVSTVQSAIYLVNTSIKQFETMFEPSLSTGTLTSEPSTLINQASMSDRSWIVHPSSTTTTTTSSSSSSFPSRPVSPASKRLKTFVDPSYVKSLELAHELLLLPYVAFTRTSVYANSKLKRNAAYLDSVIEELKKHRLLIMVRQGVQMVDGTRRRVDLLVKCAPMLKDDENNNTNQNDTNDDELNERLGRFGVEYDRYIQTLGTLDIGEKYRLSDQCYELLSSSDYKRHLTIDLERIAPLHRLQQQSHYHSPQQVHPREPEQHRHSIQHDEPSDQWTSSSSSSNIKLEPSDFYA</sequence>
<evidence type="ECO:0000256" key="1">
    <source>
        <dbReference type="SAM" id="MobiDB-lite"/>
    </source>
</evidence>
<evidence type="ECO:0000313" key="3">
    <source>
        <dbReference type="Proteomes" id="UP000663828"/>
    </source>
</evidence>
<dbReference type="AlphaFoldDB" id="A0A815L1G0"/>
<dbReference type="Proteomes" id="UP000663828">
    <property type="component" value="Unassembled WGS sequence"/>
</dbReference>
<feature type="region of interest" description="Disordered" evidence="1">
    <location>
        <begin position="597"/>
        <end position="647"/>
    </location>
</feature>
<reference evidence="2" key="1">
    <citation type="submission" date="2021-02" db="EMBL/GenBank/DDBJ databases">
        <authorList>
            <person name="Nowell W R."/>
        </authorList>
    </citation>
    <scope>NUCLEOTIDE SEQUENCE</scope>
</reference>
<evidence type="ECO:0000313" key="2">
    <source>
        <dbReference type="EMBL" id="CAF1403739.1"/>
    </source>
</evidence>
<proteinExistence type="predicted"/>
<feature type="compositionally biased region" description="Low complexity" evidence="1">
    <location>
        <begin position="409"/>
        <end position="422"/>
    </location>
</feature>
<gene>
    <name evidence="2" type="ORF">XAT740_LOCUS34293</name>
</gene>